<dbReference type="PANTHER" id="PTHR10357">
    <property type="entry name" value="ALPHA-AMYLASE FAMILY MEMBER"/>
    <property type="match status" value="1"/>
</dbReference>
<reference evidence="2 3" key="1">
    <citation type="submission" date="2024-09" db="EMBL/GenBank/DDBJ databases">
        <title>Floridaenema gen nov. (Aerosakkonemataceae, Aerosakkonematales ord. nov., Cyanobacteria) from benthic tropical and subtropical fresh waters, with the description of four new species.</title>
        <authorList>
            <person name="Moretto J.A."/>
            <person name="Berthold D.E."/>
            <person name="Lefler F.W."/>
            <person name="Huang I.-S."/>
            <person name="Laughinghouse H. IV."/>
        </authorList>
    </citation>
    <scope>NUCLEOTIDE SEQUENCE [LARGE SCALE GENOMIC DNA]</scope>
    <source>
        <strain evidence="2 3">BLCC-F46</strain>
    </source>
</reference>
<keyword evidence="3" id="KW-1185">Reference proteome</keyword>
<accession>A0ABV4X0R9</accession>
<dbReference type="GO" id="GO:0016787">
    <property type="term" value="F:hydrolase activity"/>
    <property type="evidence" value="ECO:0007669"/>
    <property type="project" value="UniProtKB-KW"/>
</dbReference>
<keyword evidence="2" id="KW-0378">Hydrolase</keyword>
<evidence type="ECO:0000259" key="1">
    <source>
        <dbReference type="Pfam" id="PF00128"/>
    </source>
</evidence>
<evidence type="ECO:0000313" key="2">
    <source>
        <dbReference type="EMBL" id="MFB2876359.1"/>
    </source>
</evidence>
<proteinExistence type="predicted"/>
<feature type="domain" description="Glycosyl hydrolase family 13 catalytic" evidence="1">
    <location>
        <begin position="38"/>
        <end position="169"/>
    </location>
</feature>
<dbReference type="EMBL" id="JBHFNQ010000048">
    <property type="protein sequence ID" value="MFB2876359.1"/>
    <property type="molecule type" value="Genomic_DNA"/>
</dbReference>
<dbReference type="InterPro" id="IPR006047">
    <property type="entry name" value="GH13_cat_dom"/>
</dbReference>
<organism evidence="2 3">
    <name type="scientific">Floridaenema aerugineum BLCC-F46</name>
    <dbReference type="NCBI Taxonomy" id="3153654"/>
    <lineage>
        <taxon>Bacteria</taxon>
        <taxon>Bacillati</taxon>
        <taxon>Cyanobacteriota</taxon>
        <taxon>Cyanophyceae</taxon>
        <taxon>Oscillatoriophycideae</taxon>
        <taxon>Aerosakkonematales</taxon>
        <taxon>Aerosakkonemataceae</taxon>
        <taxon>Floridanema</taxon>
        <taxon>Floridanema aerugineum</taxon>
    </lineage>
</organism>
<sequence>MKTKVENFAPQDLAHLNLEPRGRVFPSPTLWKDHIFYQILPDRFSDGREAERPMFDYRHPEQHRTQDKRSWMSAGLRFTGGTLQGVRSKLDYLQGLGITGLWLNPAFKQRADLQTYHGYAIQNFLDIDPRFGTIQDLRDLIDDAHDRNMVVVLDVVIDHTGNNWCYQEKNGSVRTPSF</sequence>
<dbReference type="PANTHER" id="PTHR10357:SF209">
    <property type="entry name" value="PERIPLASMIC ALPHA-AMYLASE"/>
    <property type="match status" value="1"/>
</dbReference>
<dbReference type="Gene3D" id="3.20.20.80">
    <property type="entry name" value="Glycosidases"/>
    <property type="match status" value="1"/>
</dbReference>
<dbReference type="Pfam" id="PF00128">
    <property type="entry name" value="Alpha-amylase"/>
    <property type="match status" value="1"/>
</dbReference>
<dbReference type="SUPFAM" id="SSF51445">
    <property type="entry name" value="(Trans)glycosidases"/>
    <property type="match status" value="1"/>
</dbReference>
<name>A0ABV4X0R9_9CYAN</name>
<comment type="caution">
    <text evidence="2">The sequence shown here is derived from an EMBL/GenBank/DDBJ whole genome shotgun (WGS) entry which is preliminary data.</text>
</comment>
<dbReference type="InterPro" id="IPR017853">
    <property type="entry name" value="GH"/>
</dbReference>
<evidence type="ECO:0000313" key="3">
    <source>
        <dbReference type="Proteomes" id="UP001576774"/>
    </source>
</evidence>
<gene>
    <name evidence="2" type="ORF">ACE1CC_05655</name>
</gene>
<dbReference type="Proteomes" id="UP001576774">
    <property type="component" value="Unassembled WGS sequence"/>
</dbReference>
<protein>
    <submittedName>
        <fullName evidence="2">Alpha-amylase family glycosyl hydrolase</fullName>
    </submittedName>
</protein>
<dbReference type="RefSeq" id="WP_413269496.1">
    <property type="nucleotide sequence ID" value="NZ_JBHFNQ010000048.1"/>
</dbReference>